<proteinExistence type="predicted"/>
<dbReference type="EMBL" id="BLLK01000023">
    <property type="protein sequence ID" value="GFH47344.1"/>
    <property type="molecule type" value="Genomic_DNA"/>
</dbReference>
<dbReference type="AlphaFoldDB" id="A0AAD3H2D1"/>
<sequence length="470" mass="54131">MIPHIFCSKDCFQANWKIHKKEHQEFSSIVSTRLKLPQEDEEEAKLYKAYRSLKRSRMETCDANVIYARMMTTVSAAIVKMNLNKAETLCRKIIKLYPLASEPYTELGLMRYSYCKSSHLRRKEAAQLFEISIVKTAHFLLNGSMDGNFNYTDQIYEFLKVLNYIFEMQNDLNRSEEVDVPIFKADWIVNEKRYASLHRFHLQFILDKDRSIPFFTYGAKRHFSMIDDFSLIDPNYVGVLDLLWKQEILKILVRLGLIHQGLTLQGVPVLHHHGQTFSHMATEDLLAAETAFKDAFKVASDIKSLLEYCVRACGKFPVDSVKNLLKYGIMSKFSVHYIEELILDPSIVQSAYIAPLASLLETRQEKSEDDENLTQTRSPFFNGEWVIAHGLTRLSAAIGKTLNNTAALVKSDTLNEEGRVAVFFEEGGPIKYLKPTNLKKVVEVHEKYSFLVCLPESDQWKFMMKEGLAV</sequence>
<evidence type="ECO:0000313" key="1">
    <source>
        <dbReference type="EMBL" id="GFH47344.1"/>
    </source>
</evidence>
<organism evidence="1 2">
    <name type="scientific">Chaetoceros tenuissimus</name>
    <dbReference type="NCBI Taxonomy" id="426638"/>
    <lineage>
        <taxon>Eukaryota</taxon>
        <taxon>Sar</taxon>
        <taxon>Stramenopiles</taxon>
        <taxon>Ochrophyta</taxon>
        <taxon>Bacillariophyta</taxon>
        <taxon>Coscinodiscophyceae</taxon>
        <taxon>Chaetocerotophycidae</taxon>
        <taxon>Chaetocerotales</taxon>
        <taxon>Chaetocerotaceae</taxon>
        <taxon>Chaetoceros</taxon>
    </lineage>
</organism>
<comment type="caution">
    <text evidence="1">The sequence shown here is derived from an EMBL/GenBank/DDBJ whole genome shotgun (WGS) entry which is preliminary data.</text>
</comment>
<evidence type="ECO:0000313" key="2">
    <source>
        <dbReference type="Proteomes" id="UP001054902"/>
    </source>
</evidence>
<protein>
    <submittedName>
        <fullName evidence="1">Uncharacterized protein</fullName>
    </submittedName>
</protein>
<name>A0AAD3H2D1_9STRA</name>
<keyword evidence="2" id="KW-1185">Reference proteome</keyword>
<gene>
    <name evidence="1" type="ORF">CTEN210_03819</name>
</gene>
<accession>A0AAD3H2D1</accession>
<reference evidence="1 2" key="1">
    <citation type="journal article" date="2021" name="Sci. Rep.">
        <title>The genome of the diatom Chaetoceros tenuissimus carries an ancient integrated fragment of an extant virus.</title>
        <authorList>
            <person name="Hongo Y."/>
            <person name="Kimura K."/>
            <person name="Takaki Y."/>
            <person name="Yoshida Y."/>
            <person name="Baba S."/>
            <person name="Kobayashi G."/>
            <person name="Nagasaki K."/>
            <person name="Hano T."/>
            <person name="Tomaru Y."/>
        </authorList>
    </citation>
    <scope>NUCLEOTIDE SEQUENCE [LARGE SCALE GENOMIC DNA]</scope>
    <source>
        <strain evidence="1 2">NIES-3715</strain>
    </source>
</reference>
<dbReference type="Proteomes" id="UP001054902">
    <property type="component" value="Unassembled WGS sequence"/>
</dbReference>